<comment type="similarity">
    <text evidence="1">Belongs to the LysR transcriptional regulatory family.</text>
</comment>
<dbReference type="InterPro" id="IPR000847">
    <property type="entry name" value="LysR_HTH_N"/>
</dbReference>
<feature type="domain" description="HTH lysR-type" evidence="6">
    <location>
        <begin position="1"/>
        <end position="58"/>
    </location>
</feature>
<dbReference type="SUPFAM" id="SSF46785">
    <property type="entry name" value="Winged helix' DNA-binding domain"/>
    <property type="match status" value="1"/>
</dbReference>
<organism evidence="7 8">
    <name type="scientific">Nocardia beijingensis</name>
    <dbReference type="NCBI Taxonomy" id="95162"/>
    <lineage>
        <taxon>Bacteria</taxon>
        <taxon>Bacillati</taxon>
        <taxon>Actinomycetota</taxon>
        <taxon>Actinomycetes</taxon>
        <taxon>Mycobacteriales</taxon>
        <taxon>Nocardiaceae</taxon>
        <taxon>Nocardia</taxon>
    </lineage>
</organism>
<dbReference type="PANTHER" id="PTHR30346">
    <property type="entry name" value="TRANSCRIPTIONAL DUAL REGULATOR HCAR-RELATED"/>
    <property type="match status" value="1"/>
</dbReference>
<evidence type="ECO:0000313" key="7">
    <source>
        <dbReference type="EMBL" id="MFI2321732.1"/>
    </source>
</evidence>
<dbReference type="EMBL" id="JBIRXV010000002">
    <property type="protein sequence ID" value="MFI2321732.1"/>
    <property type="molecule type" value="Genomic_DNA"/>
</dbReference>
<keyword evidence="5" id="KW-0804">Transcription</keyword>
<evidence type="ECO:0000256" key="3">
    <source>
        <dbReference type="ARBA" id="ARBA00023125"/>
    </source>
</evidence>
<gene>
    <name evidence="7" type="ORF">ACH47G_14700</name>
</gene>
<evidence type="ECO:0000259" key="6">
    <source>
        <dbReference type="PROSITE" id="PS50931"/>
    </source>
</evidence>
<proteinExistence type="inferred from homology"/>
<dbReference type="SUPFAM" id="SSF53850">
    <property type="entry name" value="Periplasmic binding protein-like II"/>
    <property type="match status" value="1"/>
</dbReference>
<name>A0ABW7WGB1_9NOCA</name>
<dbReference type="Proteomes" id="UP001611450">
    <property type="component" value="Unassembled WGS sequence"/>
</dbReference>
<accession>A0ABW7WGB1</accession>
<dbReference type="Gene3D" id="1.10.10.10">
    <property type="entry name" value="Winged helix-like DNA-binding domain superfamily/Winged helix DNA-binding domain"/>
    <property type="match status" value="1"/>
</dbReference>
<evidence type="ECO:0000256" key="2">
    <source>
        <dbReference type="ARBA" id="ARBA00023015"/>
    </source>
</evidence>
<dbReference type="RefSeq" id="WP_396947612.1">
    <property type="nucleotide sequence ID" value="NZ_JBIRXV010000002.1"/>
</dbReference>
<dbReference type="InterPro" id="IPR036390">
    <property type="entry name" value="WH_DNA-bd_sf"/>
</dbReference>
<dbReference type="InterPro" id="IPR036388">
    <property type="entry name" value="WH-like_DNA-bd_sf"/>
</dbReference>
<dbReference type="PANTHER" id="PTHR30346:SF0">
    <property type="entry name" value="HCA OPERON TRANSCRIPTIONAL ACTIVATOR HCAR"/>
    <property type="match status" value="1"/>
</dbReference>
<evidence type="ECO:0000256" key="4">
    <source>
        <dbReference type="ARBA" id="ARBA00023159"/>
    </source>
</evidence>
<evidence type="ECO:0000313" key="8">
    <source>
        <dbReference type="Proteomes" id="UP001611450"/>
    </source>
</evidence>
<dbReference type="PRINTS" id="PR00039">
    <property type="entry name" value="HTHLYSR"/>
</dbReference>
<protein>
    <submittedName>
        <fullName evidence="7">LysR family transcriptional regulator</fullName>
    </submittedName>
</protein>
<comment type="caution">
    <text evidence="7">The sequence shown here is derived from an EMBL/GenBank/DDBJ whole genome shotgun (WGS) entry which is preliminary data.</text>
</comment>
<keyword evidence="4" id="KW-0010">Activator</keyword>
<reference evidence="7 8" key="1">
    <citation type="submission" date="2024-10" db="EMBL/GenBank/DDBJ databases">
        <title>The Natural Products Discovery Center: Release of the First 8490 Sequenced Strains for Exploring Actinobacteria Biosynthetic Diversity.</title>
        <authorList>
            <person name="Kalkreuter E."/>
            <person name="Kautsar S.A."/>
            <person name="Yang D."/>
            <person name="Bader C.D."/>
            <person name="Teijaro C.N."/>
            <person name="Fluegel L."/>
            <person name="Davis C.M."/>
            <person name="Simpson J.R."/>
            <person name="Lauterbach L."/>
            <person name="Steele A.D."/>
            <person name="Gui C."/>
            <person name="Meng S."/>
            <person name="Li G."/>
            <person name="Viehrig K."/>
            <person name="Ye F."/>
            <person name="Su P."/>
            <person name="Kiefer A.F."/>
            <person name="Nichols A."/>
            <person name="Cepeda A.J."/>
            <person name="Yan W."/>
            <person name="Fan B."/>
            <person name="Jiang Y."/>
            <person name="Adhikari A."/>
            <person name="Zheng C.-J."/>
            <person name="Schuster L."/>
            <person name="Cowan T.M."/>
            <person name="Smanski M.J."/>
            <person name="Chevrette M.G."/>
            <person name="De Carvalho L.P.S."/>
            <person name="Shen B."/>
        </authorList>
    </citation>
    <scope>NUCLEOTIDE SEQUENCE [LARGE SCALE GENOMIC DNA]</scope>
    <source>
        <strain evidence="7 8">NPDC019626</strain>
    </source>
</reference>
<dbReference type="Pfam" id="PF00126">
    <property type="entry name" value="HTH_1"/>
    <property type="match status" value="1"/>
</dbReference>
<dbReference type="InterPro" id="IPR005119">
    <property type="entry name" value="LysR_subst-bd"/>
</dbReference>
<dbReference type="Gene3D" id="3.40.190.10">
    <property type="entry name" value="Periplasmic binding protein-like II"/>
    <property type="match status" value="2"/>
</dbReference>
<keyword evidence="3" id="KW-0238">DNA-binding</keyword>
<dbReference type="PROSITE" id="PS50931">
    <property type="entry name" value="HTH_LYSR"/>
    <property type="match status" value="1"/>
</dbReference>
<keyword evidence="8" id="KW-1185">Reference proteome</keyword>
<evidence type="ECO:0000256" key="1">
    <source>
        <dbReference type="ARBA" id="ARBA00009437"/>
    </source>
</evidence>
<keyword evidence="2" id="KW-0805">Transcription regulation</keyword>
<sequence>MELRALRYFVTVAEELHFGRAAERLRIVQPAVSQQIARLERELGVRLFDRSPRRVQLTEAGHRVLGAARDALAAADRVRAAAAGGPAATVRIGTTAGLTARLERGIDALRERTPAFEVVLVDLPVVERLNALRRGELDLALARGVVSAPGLKVSPAWSEPLRAVVSRDHPAAARGVAAISDLAADVLRVPSRQSDPPLHDAIDVAFRAAGVRPRFGRPIGTIQDAVVEVGSDAHSWALLPADQIAEADSVRVRALPITPAIAITGSVVTAEEISDHASCTVACAVAAFGDTMAT</sequence>
<evidence type="ECO:0000256" key="5">
    <source>
        <dbReference type="ARBA" id="ARBA00023163"/>
    </source>
</evidence>
<dbReference type="Pfam" id="PF03466">
    <property type="entry name" value="LysR_substrate"/>
    <property type="match status" value="1"/>
</dbReference>